<feature type="region of interest" description="Disordered" evidence="1">
    <location>
        <begin position="163"/>
        <end position="202"/>
    </location>
</feature>
<dbReference type="Proteomes" id="UP000287798">
    <property type="component" value="Unassembled WGS sequence"/>
</dbReference>
<dbReference type="EMBL" id="QZMU01000001">
    <property type="protein sequence ID" value="RRQ20531.1"/>
    <property type="molecule type" value="Genomic_DNA"/>
</dbReference>
<feature type="signal peptide" evidence="2">
    <location>
        <begin position="1"/>
        <end position="34"/>
    </location>
</feature>
<keyword evidence="4" id="KW-1185">Reference proteome</keyword>
<feature type="chain" id="PRO_5019523434" description="FTP domain-containing protein" evidence="2">
    <location>
        <begin position="35"/>
        <end position="202"/>
    </location>
</feature>
<evidence type="ECO:0000256" key="1">
    <source>
        <dbReference type="SAM" id="MobiDB-lite"/>
    </source>
</evidence>
<accession>A0A426QFL0</accession>
<evidence type="ECO:0008006" key="5">
    <source>
        <dbReference type="Google" id="ProtNLM"/>
    </source>
</evidence>
<evidence type="ECO:0000313" key="3">
    <source>
        <dbReference type="EMBL" id="RRQ20531.1"/>
    </source>
</evidence>
<evidence type="ECO:0000256" key="2">
    <source>
        <dbReference type="SAM" id="SignalP"/>
    </source>
</evidence>
<sequence>MPAMPDRTPGFLLNHRYLSASVLALVLGAGASQAAEPFPAQVLEDAQLAALRGGFSLRGLEMEFGASLRSFQDGRLLMETLVNVTDQGTRTTRTIPHAVDALAAGPGAAAPAGTADPSGIDLGGLGDAGRVTVSDARGITAAVHQVTRQRILSVLVSRATDTALRQGPGGYHRQELQPVPADGARGPDQQPPRPQRGRPAVI</sequence>
<comment type="caution">
    <text evidence="3">The sequence shown here is derived from an EMBL/GenBank/DDBJ whole genome shotgun (WGS) entry which is preliminary data.</text>
</comment>
<evidence type="ECO:0000313" key="4">
    <source>
        <dbReference type="Proteomes" id="UP000287798"/>
    </source>
</evidence>
<dbReference type="AlphaFoldDB" id="A0A426QFL0"/>
<organism evidence="3 4">
    <name type="scientific">Thiohalobacter thiocyanaticus</name>
    <dbReference type="NCBI Taxonomy" id="585455"/>
    <lineage>
        <taxon>Bacteria</taxon>
        <taxon>Pseudomonadati</taxon>
        <taxon>Pseudomonadota</taxon>
        <taxon>Gammaproteobacteria</taxon>
        <taxon>Thiohalobacterales</taxon>
        <taxon>Thiohalobacteraceae</taxon>
        <taxon>Thiohalobacter</taxon>
    </lineage>
</organism>
<gene>
    <name evidence="3" type="ORF">D6C00_00035</name>
</gene>
<keyword evidence="2" id="KW-0732">Signal</keyword>
<name>A0A426QFL0_9GAMM</name>
<protein>
    <recommendedName>
        <fullName evidence="5">FTP domain-containing protein</fullName>
    </recommendedName>
</protein>
<reference evidence="3 4" key="1">
    <citation type="journal article" date="2010" name="Int. J. Syst. Evol. Microbiol.">
        <title>Thiohalobacter thiocyanaticus gen. nov., sp. nov., a moderately halophilic, sulfur-oxidizing gammaproteobacterium from hypersaline lakes, that utilizes thiocyanate.</title>
        <authorList>
            <person name="Sorokin D.Y."/>
            <person name="Kovaleva O.L."/>
            <person name="Tourova T.P."/>
            <person name="Muyzer G."/>
        </authorList>
    </citation>
    <scope>NUCLEOTIDE SEQUENCE [LARGE SCALE GENOMIC DNA]</scope>
    <source>
        <strain evidence="3 4">Hrh1</strain>
    </source>
</reference>
<proteinExistence type="predicted"/>